<keyword evidence="6" id="KW-1185">Reference proteome</keyword>
<sequence>MSPLSGSAFRVGAWSVDPRSGRITRDSESLRVDDRSMRLLVCLAEHAGRTVTIDQLLDEVWAGAVVSQDSVYQAITSLRRLLGDDRKAPAYIATVPRQGYRLVASVAPDVDPATTTPSPPSRRRLGLVAGCAAVVAVAVGLVVLGRGNTAGALRSPSPAVSRQQPRQALAVLPFLDLTSQAMNEEYVADGVTEELVTRLSGMDGWRVSAPTDSFALKGKTMTVAQTATALDVDYLVDGSLRRSGDTLRISARVVRATDGSVVWSQSYDRSSRDLLQVQDEIAGQVAEALGRCCRGQPQPSRGGAARAAVP</sequence>
<dbReference type="PROSITE" id="PS51755">
    <property type="entry name" value="OMPR_PHOB"/>
    <property type="match status" value="1"/>
</dbReference>
<dbReference type="SMART" id="SM00862">
    <property type="entry name" value="Trans_reg_C"/>
    <property type="match status" value="1"/>
</dbReference>
<keyword evidence="3" id="KW-0472">Membrane</keyword>
<evidence type="ECO:0000256" key="3">
    <source>
        <dbReference type="SAM" id="Phobius"/>
    </source>
</evidence>
<evidence type="ECO:0000256" key="1">
    <source>
        <dbReference type="ARBA" id="ARBA00023125"/>
    </source>
</evidence>
<name>A0ABU1MWK7_9CAUL</name>
<dbReference type="Proteomes" id="UP001262754">
    <property type="component" value="Unassembled WGS sequence"/>
</dbReference>
<protein>
    <submittedName>
        <fullName evidence="5">TolB-like protein/DNA-binding winged helix-turn-helix (WHTH) protein</fullName>
    </submittedName>
</protein>
<dbReference type="Gene3D" id="3.40.50.10610">
    <property type="entry name" value="ABC-type transport auxiliary lipoprotein component"/>
    <property type="match status" value="1"/>
</dbReference>
<accession>A0ABU1MWK7</accession>
<dbReference type="InterPro" id="IPR001867">
    <property type="entry name" value="OmpR/PhoB-type_DNA-bd"/>
</dbReference>
<keyword evidence="1 2" id="KW-0238">DNA-binding</keyword>
<feature type="DNA-binding region" description="OmpR/PhoB-type" evidence="2">
    <location>
        <begin position="6"/>
        <end position="104"/>
    </location>
</feature>
<keyword evidence="3" id="KW-0812">Transmembrane</keyword>
<dbReference type="RefSeq" id="WP_310030128.1">
    <property type="nucleotide sequence ID" value="NZ_JAVDRL010000003.1"/>
</dbReference>
<dbReference type="Pfam" id="PF00486">
    <property type="entry name" value="Trans_reg_C"/>
    <property type="match status" value="1"/>
</dbReference>
<evidence type="ECO:0000313" key="6">
    <source>
        <dbReference type="Proteomes" id="UP001262754"/>
    </source>
</evidence>
<comment type="caution">
    <text evidence="5">The sequence shown here is derived from an EMBL/GenBank/DDBJ whole genome shotgun (WGS) entry which is preliminary data.</text>
</comment>
<keyword evidence="3" id="KW-1133">Transmembrane helix</keyword>
<dbReference type="InterPro" id="IPR016032">
    <property type="entry name" value="Sig_transdc_resp-reg_C-effctor"/>
</dbReference>
<organism evidence="5 6">
    <name type="scientific">Caulobacter rhizosphaerae</name>
    <dbReference type="NCBI Taxonomy" id="2010972"/>
    <lineage>
        <taxon>Bacteria</taxon>
        <taxon>Pseudomonadati</taxon>
        <taxon>Pseudomonadota</taxon>
        <taxon>Alphaproteobacteria</taxon>
        <taxon>Caulobacterales</taxon>
        <taxon>Caulobacteraceae</taxon>
        <taxon>Caulobacter</taxon>
    </lineage>
</organism>
<dbReference type="Gene3D" id="1.10.10.10">
    <property type="entry name" value="Winged helix-like DNA-binding domain superfamily/Winged helix DNA-binding domain"/>
    <property type="match status" value="1"/>
</dbReference>
<evidence type="ECO:0000259" key="4">
    <source>
        <dbReference type="PROSITE" id="PS51755"/>
    </source>
</evidence>
<proteinExistence type="predicted"/>
<dbReference type="InterPro" id="IPR036388">
    <property type="entry name" value="WH-like_DNA-bd_sf"/>
</dbReference>
<dbReference type="CDD" id="cd00383">
    <property type="entry name" value="trans_reg_C"/>
    <property type="match status" value="1"/>
</dbReference>
<feature type="domain" description="OmpR/PhoB-type" evidence="4">
    <location>
        <begin position="6"/>
        <end position="104"/>
    </location>
</feature>
<feature type="transmembrane region" description="Helical" evidence="3">
    <location>
        <begin position="125"/>
        <end position="145"/>
    </location>
</feature>
<evidence type="ECO:0000256" key="2">
    <source>
        <dbReference type="PROSITE-ProRule" id="PRU01091"/>
    </source>
</evidence>
<dbReference type="EMBL" id="JAVDRL010000003">
    <property type="protein sequence ID" value="MDR6530567.1"/>
    <property type="molecule type" value="Genomic_DNA"/>
</dbReference>
<dbReference type="SUPFAM" id="SSF46894">
    <property type="entry name" value="C-terminal effector domain of the bipartite response regulators"/>
    <property type="match status" value="1"/>
</dbReference>
<evidence type="ECO:0000313" key="5">
    <source>
        <dbReference type="EMBL" id="MDR6530567.1"/>
    </source>
</evidence>
<reference evidence="5 6" key="1">
    <citation type="submission" date="2023-07" db="EMBL/GenBank/DDBJ databases">
        <title>Sorghum-associated microbial communities from plants grown in Nebraska, USA.</title>
        <authorList>
            <person name="Schachtman D."/>
        </authorList>
    </citation>
    <scope>NUCLEOTIDE SEQUENCE [LARGE SCALE GENOMIC DNA]</scope>
    <source>
        <strain evidence="5 6">DS2154</strain>
    </source>
</reference>
<gene>
    <name evidence="5" type="ORF">J2800_001303</name>
</gene>